<keyword evidence="2" id="KW-1133">Transmembrane helix</keyword>
<keyword evidence="1" id="KW-0175">Coiled coil</keyword>
<feature type="transmembrane region" description="Helical" evidence="2">
    <location>
        <begin position="425"/>
        <end position="451"/>
    </location>
</feature>
<organism evidence="3 4">
    <name type="scientific">Mycoplasmopsis gallopavonis</name>
    <dbReference type="NCBI Taxonomy" id="76629"/>
    <lineage>
        <taxon>Bacteria</taxon>
        <taxon>Bacillati</taxon>
        <taxon>Mycoplasmatota</taxon>
        <taxon>Mycoplasmoidales</taxon>
        <taxon>Metamycoplasmataceae</taxon>
        <taxon>Mycoplasmopsis</taxon>
    </lineage>
</organism>
<accession>A0A449B0B7</accession>
<dbReference type="AlphaFoldDB" id="A0A449B0B7"/>
<evidence type="ECO:0000313" key="3">
    <source>
        <dbReference type="EMBL" id="VEU73167.1"/>
    </source>
</evidence>
<evidence type="ECO:0000256" key="2">
    <source>
        <dbReference type="SAM" id="Phobius"/>
    </source>
</evidence>
<sequence length="454" mass="52536">MKRLQCLYKPNKDKNYPWALKHPKVDSALAVFKTRKDAMTWFLSLGYDCATWFQNDRKVWGGLLIAEKNPQGVMEYELNVDKFDGKLNYEETLAELNILESGFRNDKDAAESLSQVTDYKVLNDHNTYFPVDDDIIIERKKSKKDLEIEELKAKILELSALLSSSNSDFSNELNELMEQLQDSNSDKELLRRQIEILKARQEAAAQAEKEVIVEKPTEKIVEKEVVREVVKEVYVPEQKVVKYENFDDLCDKNKLKAVALYSKKVESFVEQLQDKTVTSKEDFNKIQNNLNHVFKQTKLLEEKLQDKDDMKKIAKLSLFSLSRSLEKLNDKLVGSNDIKETPATAVYVMENDENIRLAQATSFVSFDYKHVGFVPEKDYAYAIFTNNVDNSKFLVFDWPVETSSKSQEVVKVVETEVVEKQPTEWWVKALVIFILTFCFAVLATLVFCLGWPFI</sequence>
<dbReference type="EMBL" id="LR215032">
    <property type="protein sequence ID" value="VEU73167.1"/>
    <property type="molecule type" value="Genomic_DNA"/>
</dbReference>
<keyword evidence="4" id="KW-1185">Reference proteome</keyword>
<dbReference type="NCBIfam" id="NF045932">
    <property type="entry name" value="MAG3090_fam_N"/>
    <property type="match status" value="1"/>
</dbReference>
<keyword evidence="2" id="KW-0812">Transmembrane</keyword>
<reference evidence="3 4" key="1">
    <citation type="submission" date="2019-01" db="EMBL/GenBank/DDBJ databases">
        <authorList>
            <consortium name="Pathogen Informatics"/>
        </authorList>
    </citation>
    <scope>NUCLEOTIDE SEQUENCE [LARGE SCALE GENOMIC DNA]</scope>
    <source>
        <strain evidence="3 4">NCTC10186</strain>
        <plasmid evidence="4">2</plasmid>
    </source>
</reference>
<geneLocation type="plasmid" evidence="3 4">
    <name>2</name>
</geneLocation>
<evidence type="ECO:0000313" key="4">
    <source>
        <dbReference type="Proteomes" id="UP000289862"/>
    </source>
</evidence>
<dbReference type="KEGG" id="mgal:NCTC10186_00655"/>
<keyword evidence="3" id="KW-0614">Plasmid</keyword>
<protein>
    <submittedName>
        <fullName evidence="3">Uncharacterized protein</fullName>
    </submittedName>
</protein>
<dbReference type="RefSeq" id="WP_119572263.1">
    <property type="nucleotide sequence ID" value="NZ_LR215032.1"/>
</dbReference>
<dbReference type="Proteomes" id="UP000289862">
    <property type="component" value="Plasmid 2"/>
</dbReference>
<gene>
    <name evidence="3" type="ORF">NCTC10186_00655</name>
</gene>
<evidence type="ECO:0000256" key="1">
    <source>
        <dbReference type="SAM" id="Coils"/>
    </source>
</evidence>
<proteinExistence type="predicted"/>
<dbReference type="OrthoDB" id="394221at2"/>
<name>A0A449B0B7_9BACT</name>
<keyword evidence="2" id="KW-0472">Membrane</keyword>
<feature type="coiled-coil region" evidence="1">
    <location>
        <begin position="148"/>
        <end position="210"/>
    </location>
</feature>